<evidence type="ECO:0000256" key="2">
    <source>
        <dbReference type="ARBA" id="ARBA00022722"/>
    </source>
</evidence>
<dbReference type="InterPro" id="IPR006350">
    <property type="entry name" value="Intron_endoG1"/>
</dbReference>
<evidence type="ECO:0000256" key="3">
    <source>
        <dbReference type="ARBA" id="ARBA00022759"/>
    </source>
</evidence>
<dbReference type="PROSITE" id="PS50164">
    <property type="entry name" value="GIY_YIG"/>
    <property type="match status" value="1"/>
</dbReference>
<keyword evidence="4" id="KW-0378">Hydrolase</keyword>
<protein>
    <recommendedName>
        <fullName evidence="6">GIY-YIG domain-containing protein</fullName>
    </recommendedName>
</protein>
<comment type="caution">
    <text evidence="7">The sequence shown here is derived from an EMBL/GenBank/DDBJ whole genome shotgun (WGS) entry which is preliminary data.</text>
</comment>
<dbReference type="SMART" id="SM00496">
    <property type="entry name" value="IENR2"/>
    <property type="match status" value="4"/>
</dbReference>
<evidence type="ECO:0000313" key="7">
    <source>
        <dbReference type="EMBL" id="KKN54314.1"/>
    </source>
</evidence>
<evidence type="ECO:0000256" key="5">
    <source>
        <dbReference type="SAM" id="MobiDB-lite"/>
    </source>
</evidence>
<feature type="domain" description="GIY-YIG" evidence="6">
    <location>
        <begin position="4"/>
        <end position="93"/>
    </location>
</feature>
<evidence type="ECO:0000256" key="1">
    <source>
        <dbReference type="ARBA" id="ARBA00010045"/>
    </source>
</evidence>
<dbReference type="NCBIfam" id="TIGR01453">
    <property type="entry name" value="grpIintron_endo"/>
    <property type="match status" value="1"/>
</dbReference>
<dbReference type="SMART" id="SM00465">
    <property type="entry name" value="GIYc"/>
    <property type="match status" value="1"/>
</dbReference>
<proteinExistence type="predicted"/>
<dbReference type="SUPFAM" id="SSF82771">
    <property type="entry name" value="GIY-YIG endonuclease"/>
    <property type="match status" value="1"/>
</dbReference>
<comment type="similarity">
    <text evidence="1">To endonucleases of group I introns of fungi and phage.</text>
</comment>
<reference evidence="7" key="1">
    <citation type="journal article" date="2015" name="Nature">
        <title>Complex archaea that bridge the gap between prokaryotes and eukaryotes.</title>
        <authorList>
            <person name="Spang A."/>
            <person name="Saw J.H."/>
            <person name="Jorgensen S.L."/>
            <person name="Zaremba-Niedzwiedzka K."/>
            <person name="Martijn J."/>
            <person name="Lind A.E."/>
            <person name="van Eijk R."/>
            <person name="Schleper C."/>
            <person name="Guy L."/>
            <person name="Ettema T.J."/>
        </authorList>
    </citation>
    <scope>NUCLEOTIDE SEQUENCE</scope>
</reference>
<sequence length="244" mass="28192">MRRNQKIVYSAMNKVNNKSYIGYCIDFKERKTRHFLCAKKGIVTRFYNAIRKYGEENFEWIILFDNLENIEECKKIEKLMIVLFDTYNNGYNSTLGGDGGFTGHNSGEFKKGQQSRNKGKKMSEEQRQKLSNAHKGIKLSKSHAESISKANKGRIVTKETREKIRKSLIGKKRTPEATKRIREATRKANNKPIRQFNIDKIAIMNYSSLTEASEITGISRSNISMSARIGRKSVGNFLWEYIKQ</sequence>
<dbReference type="GO" id="GO:0003677">
    <property type="term" value="F:DNA binding"/>
    <property type="evidence" value="ECO:0007669"/>
    <property type="project" value="InterPro"/>
</dbReference>
<organism evidence="7">
    <name type="scientific">marine sediment metagenome</name>
    <dbReference type="NCBI Taxonomy" id="412755"/>
    <lineage>
        <taxon>unclassified sequences</taxon>
        <taxon>metagenomes</taxon>
        <taxon>ecological metagenomes</taxon>
    </lineage>
</organism>
<keyword evidence="3" id="KW-0255">Endonuclease</keyword>
<dbReference type="InterPro" id="IPR000305">
    <property type="entry name" value="GIY-YIG_endonuc"/>
</dbReference>
<dbReference type="SUPFAM" id="SSF64496">
    <property type="entry name" value="DNA-binding domain of intron-encoded endonucleases"/>
    <property type="match status" value="1"/>
</dbReference>
<dbReference type="GO" id="GO:0016787">
    <property type="term" value="F:hydrolase activity"/>
    <property type="evidence" value="ECO:0007669"/>
    <property type="project" value="UniProtKB-KW"/>
</dbReference>
<dbReference type="SMART" id="SM00497">
    <property type="entry name" value="IENR1"/>
    <property type="match status" value="1"/>
</dbReference>
<dbReference type="Gene3D" id="3.40.1440.10">
    <property type="entry name" value="GIY-YIG endonuclease"/>
    <property type="match status" value="1"/>
</dbReference>
<evidence type="ECO:0000259" key="6">
    <source>
        <dbReference type="PROSITE" id="PS50164"/>
    </source>
</evidence>
<dbReference type="Pfam" id="PF07460">
    <property type="entry name" value="NUMOD3"/>
    <property type="match status" value="1"/>
</dbReference>
<dbReference type="Gene3D" id="1.10.10.10">
    <property type="entry name" value="Winged helix-like DNA-binding domain superfamily/Winged helix DNA-binding domain"/>
    <property type="match status" value="1"/>
</dbReference>
<feature type="region of interest" description="Disordered" evidence="5">
    <location>
        <begin position="102"/>
        <end position="152"/>
    </location>
</feature>
<name>A0A0F9RHN8_9ZZZZ</name>
<dbReference type="InterPro" id="IPR035901">
    <property type="entry name" value="GIY-YIG_endonuc_sf"/>
</dbReference>
<gene>
    <name evidence="7" type="ORF">LCGC14_0593690</name>
</gene>
<dbReference type="InterPro" id="IPR036388">
    <property type="entry name" value="WH-like_DNA-bd_sf"/>
</dbReference>
<dbReference type="Pfam" id="PF01541">
    <property type="entry name" value="GIY-YIG"/>
    <property type="match status" value="1"/>
</dbReference>
<dbReference type="InterPro" id="IPR003611">
    <property type="entry name" value="NUMOD3"/>
</dbReference>
<dbReference type="InterPro" id="IPR003647">
    <property type="entry name" value="Intron_nuc_1_rpt"/>
</dbReference>
<accession>A0A0F9RHN8</accession>
<dbReference type="AlphaFoldDB" id="A0A0F9RHN8"/>
<dbReference type="EMBL" id="LAZR01000933">
    <property type="protein sequence ID" value="KKN54314.1"/>
    <property type="molecule type" value="Genomic_DNA"/>
</dbReference>
<evidence type="ECO:0000256" key="4">
    <source>
        <dbReference type="ARBA" id="ARBA00022801"/>
    </source>
</evidence>
<keyword evidence="2" id="KW-0540">Nuclease</keyword>
<dbReference type="CDD" id="cd10443">
    <property type="entry name" value="GIY-YIG_HE_Tlr8p_PBC-V_like"/>
    <property type="match status" value="1"/>
</dbReference>
<dbReference type="GO" id="GO:0004519">
    <property type="term" value="F:endonuclease activity"/>
    <property type="evidence" value="ECO:0007669"/>
    <property type="project" value="UniProtKB-KW"/>
</dbReference>